<feature type="chain" id="PRO_5025484007" evidence="1">
    <location>
        <begin position="29"/>
        <end position="87"/>
    </location>
</feature>
<protein>
    <submittedName>
        <fullName evidence="2">Putative secreted protein</fullName>
    </submittedName>
</protein>
<sequence>MRRNFETTFLCMFVGLRFELAFIRGVYQNNVLKSADFPGFPDNFIRIASTDSQGDGTCVKWSLYVETPAHQMNCLISSVYPSILFAK</sequence>
<accession>A0A6B0UFZ4</accession>
<evidence type="ECO:0000256" key="1">
    <source>
        <dbReference type="SAM" id="SignalP"/>
    </source>
</evidence>
<keyword evidence="1" id="KW-0732">Signal</keyword>
<organism evidence="2">
    <name type="scientific">Ixodes ricinus</name>
    <name type="common">Common tick</name>
    <name type="synonym">Acarus ricinus</name>
    <dbReference type="NCBI Taxonomy" id="34613"/>
    <lineage>
        <taxon>Eukaryota</taxon>
        <taxon>Metazoa</taxon>
        <taxon>Ecdysozoa</taxon>
        <taxon>Arthropoda</taxon>
        <taxon>Chelicerata</taxon>
        <taxon>Arachnida</taxon>
        <taxon>Acari</taxon>
        <taxon>Parasitiformes</taxon>
        <taxon>Ixodida</taxon>
        <taxon>Ixodoidea</taxon>
        <taxon>Ixodidae</taxon>
        <taxon>Ixodinae</taxon>
        <taxon>Ixodes</taxon>
    </lineage>
</organism>
<proteinExistence type="predicted"/>
<dbReference type="AlphaFoldDB" id="A0A6B0UFZ4"/>
<feature type="signal peptide" evidence="1">
    <location>
        <begin position="1"/>
        <end position="28"/>
    </location>
</feature>
<dbReference type="EMBL" id="GIFC01003690">
    <property type="protein sequence ID" value="MXU85773.1"/>
    <property type="molecule type" value="Transcribed_RNA"/>
</dbReference>
<evidence type="ECO:0000313" key="2">
    <source>
        <dbReference type="EMBL" id="MXU85773.1"/>
    </source>
</evidence>
<name>A0A6B0UFZ4_IXORI</name>
<reference evidence="2" key="1">
    <citation type="submission" date="2019-12" db="EMBL/GenBank/DDBJ databases">
        <title>An insight into the sialome of adult female Ixodes ricinus ticks feeding for 6 days.</title>
        <authorList>
            <person name="Perner J."/>
            <person name="Ribeiro J.M.C."/>
        </authorList>
    </citation>
    <scope>NUCLEOTIDE SEQUENCE</scope>
    <source>
        <strain evidence="2">Semi-engorged</strain>
        <tissue evidence="2">Salivary glands</tissue>
    </source>
</reference>